<feature type="compositionally biased region" description="Basic and acidic residues" evidence="1">
    <location>
        <begin position="70"/>
        <end position="79"/>
    </location>
</feature>
<feature type="region of interest" description="Disordered" evidence="1">
    <location>
        <begin position="51"/>
        <end position="101"/>
    </location>
</feature>
<protein>
    <submittedName>
        <fullName evidence="2">Uncharacterized protein</fullName>
    </submittedName>
</protein>
<feature type="compositionally biased region" description="Polar residues" evidence="1">
    <location>
        <begin position="80"/>
        <end position="90"/>
    </location>
</feature>
<evidence type="ECO:0000313" key="3">
    <source>
        <dbReference type="Proteomes" id="UP000178912"/>
    </source>
</evidence>
<dbReference type="AlphaFoldDB" id="A0A1E1L978"/>
<gene>
    <name evidence="2" type="ORF">RAG0_12659</name>
</gene>
<feature type="compositionally biased region" description="Polar residues" evidence="1">
    <location>
        <begin position="1"/>
        <end position="10"/>
    </location>
</feature>
<accession>A0A1E1L978</accession>
<feature type="compositionally biased region" description="Polar residues" evidence="1">
    <location>
        <begin position="17"/>
        <end position="29"/>
    </location>
</feature>
<keyword evidence="3" id="KW-1185">Reference proteome</keyword>
<name>A0A1E1L978_9HELO</name>
<evidence type="ECO:0000313" key="2">
    <source>
        <dbReference type="EMBL" id="CZT07072.1"/>
    </source>
</evidence>
<organism evidence="2 3">
    <name type="scientific">Rhynchosporium agropyri</name>
    <dbReference type="NCBI Taxonomy" id="914238"/>
    <lineage>
        <taxon>Eukaryota</taxon>
        <taxon>Fungi</taxon>
        <taxon>Dikarya</taxon>
        <taxon>Ascomycota</taxon>
        <taxon>Pezizomycotina</taxon>
        <taxon>Leotiomycetes</taxon>
        <taxon>Helotiales</taxon>
        <taxon>Ploettnerulaceae</taxon>
        <taxon>Rhynchosporium</taxon>
    </lineage>
</organism>
<proteinExistence type="predicted"/>
<feature type="region of interest" description="Disordered" evidence="1">
    <location>
        <begin position="1"/>
        <end position="29"/>
    </location>
</feature>
<dbReference type="Proteomes" id="UP000178912">
    <property type="component" value="Unassembled WGS sequence"/>
</dbReference>
<reference evidence="3" key="1">
    <citation type="submission" date="2016-03" db="EMBL/GenBank/DDBJ databases">
        <authorList>
            <person name="Guldener U."/>
        </authorList>
    </citation>
    <scope>NUCLEOTIDE SEQUENCE [LARGE SCALE GENOMIC DNA]</scope>
    <source>
        <strain evidence="3">04CH-RAC-A.6.1</strain>
    </source>
</reference>
<sequence>MPQRQKSSIEQFAAPKISTSKSKCDLNTSDQQQSTFDAVLALVGSAMASKTKENKMCSRTYPKAGKRKEKPSNSRKKIDSQSISDTTGHQTAVAYISGPKL</sequence>
<evidence type="ECO:0000256" key="1">
    <source>
        <dbReference type="SAM" id="MobiDB-lite"/>
    </source>
</evidence>
<dbReference type="EMBL" id="FJUX01000092">
    <property type="protein sequence ID" value="CZT07072.1"/>
    <property type="molecule type" value="Genomic_DNA"/>
</dbReference>